<accession>A0A034WJT4</accession>
<dbReference type="SUPFAM" id="SSF57625">
    <property type="entry name" value="Invertebrate chitin-binding proteins"/>
    <property type="match status" value="1"/>
</dbReference>
<evidence type="ECO:0000313" key="2">
    <source>
        <dbReference type="EMBL" id="JAC55826.1"/>
    </source>
</evidence>
<dbReference type="AlphaFoldDB" id="A0A034WJT4"/>
<dbReference type="EMBL" id="GAKP01003121">
    <property type="protein sequence ID" value="JAC55831.1"/>
    <property type="molecule type" value="Transcribed_RNA"/>
</dbReference>
<organism evidence="2">
    <name type="scientific">Bactrocera dorsalis</name>
    <name type="common">Oriental fruit fly</name>
    <name type="synonym">Dacus dorsalis</name>
    <dbReference type="NCBI Taxonomy" id="27457"/>
    <lineage>
        <taxon>Eukaryota</taxon>
        <taxon>Metazoa</taxon>
        <taxon>Ecdysozoa</taxon>
        <taxon>Arthropoda</taxon>
        <taxon>Hexapoda</taxon>
        <taxon>Insecta</taxon>
        <taxon>Pterygota</taxon>
        <taxon>Neoptera</taxon>
        <taxon>Endopterygota</taxon>
        <taxon>Diptera</taxon>
        <taxon>Brachycera</taxon>
        <taxon>Muscomorpha</taxon>
        <taxon>Tephritoidea</taxon>
        <taxon>Tephritidae</taxon>
        <taxon>Bactrocera</taxon>
        <taxon>Bactrocera</taxon>
    </lineage>
</organism>
<name>A0A034WJT4_BACDO</name>
<sequence>NNIHNTIKMNFYNVPLMLLLVLTAPTAFAMLGNGQPNCTTQEEIDIRIFRNTWDPTSYWICEELNEPAILGRCPEQMAYLESIKDCVSWDDWQWEQPTEPLTIAGLS</sequence>
<feature type="signal peptide" evidence="1">
    <location>
        <begin position="1"/>
        <end position="29"/>
    </location>
</feature>
<dbReference type="GO" id="GO:0008061">
    <property type="term" value="F:chitin binding"/>
    <property type="evidence" value="ECO:0007669"/>
    <property type="project" value="InterPro"/>
</dbReference>
<feature type="chain" id="PRO_5007369262" description="Chitin-binding type-2 domain-containing protein" evidence="1">
    <location>
        <begin position="30"/>
        <end position="107"/>
    </location>
</feature>
<keyword evidence="1" id="KW-0732">Signal</keyword>
<evidence type="ECO:0000256" key="1">
    <source>
        <dbReference type="SAM" id="SignalP"/>
    </source>
</evidence>
<proteinExistence type="predicted"/>
<dbReference type="PANTHER" id="PTHR20987">
    <property type="entry name" value="CHITIN-BINDING TYPE-2 DOMAIN-CONTAINING PROTEIN-RELATED"/>
    <property type="match status" value="1"/>
</dbReference>
<protein>
    <recommendedName>
        <fullName evidence="3">Chitin-binding type-2 domain-containing protein</fullName>
    </recommendedName>
</protein>
<evidence type="ECO:0008006" key="3">
    <source>
        <dbReference type="Google" id="ProtNLM"/>
    </source>
</evidence>
<reference evidence="2" key="1">
    <citation type="journal article" date="2014" name="BMC Genomics">
        <title>Characterizing the developmental transcriptome of the oriental fruit fly, Bactrocera dorsalis (Diptera: Tephritidae) through comparative genomic analysis with Drosophila melanogaster utilizing modENCODE datasets.</title>
        <authorList>
            <person name="Geib S.M."/>
            <person name="Calla B."/>
            <person name="Hall B."/>
            <person name="Hou S."/>
            <person name="Manoukis N.C."/>
        </authorList>
    </citation>
    <scope>NUCLEOTIDE SEQUENCE</scope>
    <source>
        <strain evidence="2">Punador</strain>
    </source>
</reference>
<dbReference type="EMBL" id="GAKP01003126">
    <property type="protein sequence ID" value="JAC55826.1"/>
    <property type="molecule type" value="Transcribed_RNA"/>
</dbReference>
<dbReference type="EMBL" id="GAKP01003123">
    <property type="protein sequence ID" value="JAC55829.1"/>
    <property type="molecule type" value="Transcribed_RNA"/>
</dbReference>
<dbReference type="PANTHER" id="PTHR20987:SF0">
    <property type="entry name" value="CHITIN-BINDING TYPE-2 DOMAIN-CONTAINING PROTEIN-RELATED"/>
    <property type="match status" value="1"/>
</dbReference>
<dbReference type="InterPro" id="IPR036508">
    <property type="entry name" value="Chitin-bd_dom_sf"/>
</dbReference>
<feature type="non-terminal residue" evidence="2">
    <location>
        <position position="1"/>
    </location>
</feature>